<feature type="transmembrane region" description="Helical" evidence="1">
    <location>
        <begin position="296"/>
        <end position="316"/>
    </location>
</feature>
<feature type="transmembrane region" description="Helical" evidence="1">
    <location>
        <begin position="187"/>
        <end position="205"/>
    </location>
</feature>
<feature type="transmembrane region" description="Helical" evidence="1">
    <location>
        <begin position="467"/>
        <end position="491"/>
    </location>
</feature>
<gene>
    <name evidence="2" type="ORF">CLV72_10156</name>
</gene>
<dbReference type="EMBL" id="PVZC01000001">
    <property type="protein sequence ID" value="PRY01474.1"/>
    <property type="molecule type" value="Genomic_DNA"/>
</dbReference>
<feature type="transmembrane region" description="Helical" evidence="1">
    <location>
        <begin position="370"/>
        <end position="392"/>
    </location>
</feature>
<feature type="transmembrane region" description="Helical" evidence="1">
    <location>
        <begin position="561"/>
        <end position="586"/>
    </location>
</feature>
<sequence>MSVTPGPPGPASAPGTVAGVRPAGPDALGAAARPGRTPSPGRLLTFATAAPAVALSAWLVAAVPLLALGVFTPVMAAVVAGPAVLLALALAARWAPRRSGIEAGGGWDRWWPLLALLAVAVGFTVLQLLHASEQIVIRRDAGSYAQFGNWLALHGSLPVPQYRELIAGDDPALSYQSLAYYQVGDVIWPQFMAGVPLTLAIGHWIGGVHGMLAVAPVLGGLAVLAFGGVAARLVGPRWAPVAALALAVCLPQMWVSRSTYSEPAAQILLLGGMALVVDALAPAPPGGRRRIPAGPALAALGGLALGLSVVVRIDGLRDMLPVLPFIAVLLHVQRSRALALAGGLAVGAGYGLAAGYGLSLPYLQHLAASVVPLLVVCAAAVLASAGLGWAVGRWGLPDLRRGPWAGIAAGAVVAVMAALAVRPLLYTARGHAEPAEGTRSLIGQLQQIEGLPFDPDRTYAESTLNWVAWYVGVPVVVLATAGAALVAWRLVRRRDLAWALPLLMMAWTVVTVLVRPAITPDHPWASRRLVALVLPAFILLAVWAVASGVRWLRGSGAGARLYGAVSVLAVGAVLASTGAASVPLVFARTDAGSVAAVERLCERIGPGASVLMVDGYTADRFNQLVRGMCGLPVARLADGVPADPATVARIAAEIRERGRRPVIVGDEEADLLPFLPPGASADHAFELRGRTDALILEGPPARTGELVMNVWIAEVPESAAPAPSP</sequence>
<keyword evidence="1" id="KW-0812">Transmembrane</keyword>
<feature type="transmembrane region" description="Helical" evidence="1">
    <location>
        <begin position="212"/>
        <end position="231"/>
    </location>
</feature>
<protein>
    <recommendedName>
        <fullName evidence="4">4-amino-4-deoxy-L-arabinose transferase-like glycosyltransferase</fullName>
    </recommendedName>
</protein>
<feature type="transmembrane region" description="Helical" evidence="1">
    <location>
        <begin position="530"/>
        <end position="549"/>
    </location>
</feature>
<organism evidence="2 3">
    <name type="scientific">Allonocardiopsis opalescens</name>
    <dbReference type="NCBI Taxonomy" id="1144618"/>
    <lineage>
        <taxon>Bacteria</taxon>
        <taxon>Bacillati</taxon>
        <taxon>Actinomycetota</taxon>
        <taxon>Actinomycetes</taxon>
        <taxon>Streptosporangiales</taxon>
        <taxon>Allonocardiopsis</taxon>
    </lineage>
</organism>
<name>A0A2T0QBZ4_9ACTN</name>
<reference evidence="2 3" key="1">
    <citation type="submission" date="2018-03" db="EMBL/GenBank/DDBJ databases">
        <title>Genomic Encyclopedia of Archaeal and Bacterial Type Strains, Phase II (KMG-II): from individual species to whole genera.</title>
        <authorList>
            <person name="Goeker M."/>
        </authorList>
    </citation>
    <scope>NUCLEOTIDE SEQUENCE [LARGE SCALE GENOMIC DNA]</scope>
    <source>
        <strain evidence="2 3">DSM 45601</strain>
    </source>
</reference>
<keyword evidence="3" id="KW-1185">Reference proteome</keyword>
<comment type="caution">
    <text evidence="2">The sequence shown here is derived from an EMBL/GenBank/DDBJ whole genome shotgun (WGS) entry which is preliminary data.</text>
</comment>
<feature type="transmembrane region" description="Helical" evidence="1">
    <location>
        <begin position="67"/>
        <end position="90"/>
    </location>
</feature>
<feature type="transmembrane region" description="Helical" evidence="1">
    <location>
        <begin position="43"/>
        <end position="61"/>
    </location>
</feature>
<feature type="transmembrane region" description="Helical" evidence="1">
    <location>
        <begin position="404"/>
        <end position="425"/>
    </location>
</feature>
<proteinExistence type="predicted"/>
<feature type="transmembrane region" description="Helical" evidence="1">
    <location>
        <begin position="337"/>
        <end position="358"/>
    </location>
</feature>
<dbReference type="RefSeq" id="WP_245929779.1">
    <property type="nucleotide sequence ID" value="NZ_PVZC01000001.1"/>
</dbReference>
<accession>A0A2T0QBZ4</accession>
<evidence type="ECO:0000313" key="3">
    <source>
        <dbReference type="Proteomes" id="UP000237846"/>
    </source>
</evidence>
<evidence type="ECO:0008006" key="4">
    <source>
        <dbReference type="Google" id="ProtNLM"/>
    </source>
</evidence>
<feature type="transmembrane region" description="Helical" evidence="1">
    <location>
        <begin position="498"/>
        <end position="518"/>
    </location>
</feature>
<evidence type="ECO:0000313" key="2">
    <source>
        <dbReference type="EMBL" id="PRY01474.1"/>
    </source>
</evidence>
<evidence type="ECO:0000256" key="1">
    <source>
        <dbReference type="SAM" id="Phobius"/>
    </source>
</evidence>
<dbReference type="Proteomes" id="UP000237846">
    <property type="component" value="Unassembled WGS sequence"/>
</dbReference>
<keyword evidence="1" id="KW-1133">Transmembrane helix</keyword>
<dbReference type="AlphaFoldDB" id="A0A2T0QBZ4"/>
<feature type="transmembrane region" description="Helical" evidence="1">
    <location>
        <begin position="110"/>
        <end position="129"/>
    </location>
</feature>
<feature type="transmembrane region" description="Helical" evidence="1">
    <location>
        <begin position="237"/>
        <end position="255"/>
    </location>
</feature>
<keyword evidence="1" id="KW-0472">Membrane</keyword>